<reference evidence="2 5" key="2">
    <citation type="submission" date="2020-08" db="EMBL/GenBank/DDBJ databases">
        <title>Sequencing the genomes of 1000 actinobacteria strains.</title>
        <authorList>
            <person name="Klenk H.-P."/>
        </authorList>
    </citation>
    <scope>NUCLEOTIDE SEQUENCE [LARGE SCALE GENOMIC DNA]</scope>
    <source>
        <strain evidence="2 5">DSM 22242</strain>
    </source>
</reference>
<dbReference type="Proteomes" id="UP000309454">
    <property type="component" value="Unassembled WGS sequence"/>
</dbReference>
<accession>A0A3N0ABP6</accession>
<dbReference type="Proteomes" id="UP000530850">
    <property type="component" value="Unassembled WGS sequence"/>
</dbReference>
<organism evidence="2 5">
    <name type="scientific">Parvibacter caecicola</name>
    <dbReference type="NCBI Taxonomy" id="747645"/>
    <lineage>
        <taxon>Bacteria</taxon>
        <taxon>Bacillati</taxon>
        <taxon>Actinomycetota</taxon>
        <taxon>Coriobacteriia</taxon>
        <taxon>Coriobacteriales</taxon>
        <taxon>Coriobacteriaceae</taxon>
        <taxon>Parvibacter</taxon>
    </lineage>
</organism>
<protein>
    <submittedName>
        <fullName evidence="3">AbrB/MazE/SpoVT family DNA-binding domain-containing protein</fullName>
    </submittedName>
    <submittedName>
        <fullName evidence="2">Antitoxin component of MazEF toxin-antitoxin module</fullName>
    </submittedName>
</protein>
<dbReference type="SMART" id="SM00966">
    <property type="entry name" value="SpoVT_AbrB"/>
    <property type="match status" value="1"/>
</dbReference>
<proteinExistence type="predicted"/>
<dbReference type="InterPro" id="IPR037914">
    <property type="entry name" value="SpoVT-AbrB_sf"/>
</dbReference>
<evidence type="ECO:0000313" key="5">
    <source>
        <dbReference type="Proteomes" id="UP000530850"/>
    </source>
</evidence>
<feature type="domain" description="SpoVT-AbrB" evidence="1">
    <location>
        <begin position="7"/>
        <end position="53"/>
    </location>
</feature>
<dbReference type="OrthoDB" id="3199564at2"/>
<comment type="caution">
    <text evidence="2">The sequence shown here is derived from an EMBL/GenBank/DDBJ whole genome shotgun (WGS) entry which is preliminary data.</text>
</comment>
<dbReference type="EMBL" id="JACHYA010000003">
    <property type="protein sequence ID" value="MBB3171455.1"/>
    <property type="molecule type" value="Genomic_DNA"/>
</dbReference>
<dbReference type="RefSeq" id="WP_123185354.1">
    <property type="nucleotide sequence ID" value="NZ_CANSOV010000004.1"/>
</dbReference>
<dbReference type="InterPro" id="IPR007159">
    <property type="entry name" value="SpoVT-AbrB_dom"/>
</dbReference>
<dbReference type="GeneID" id="93356663"/>
<name>A0A3N0ABP6_9ACTN</name>
<keyword evidence="4" id="KW-1185">Reference proteome</keyword>
<dbReference type="AlphaFoldDB" id="A0A3N0ABP6"/>
<reference evidence="3 4" key="1">
    <citation type="submission" date="2019-04" db="EMBL/GenBank/DDBJ databases">
        <title>Microbes associate with the intestines of laboratory mice.</title>
        <authorList>
            <person name="Navarre W."/>
            <person name="Wong E."/>
            <person name="Huang K.C."/>
            <person name="Tropini C."/>
            <person name="Ng K."/>
            <person name="Yu B."/>
        </authorList>
    </citation>
    <scope>NUCLEOTIDE SEQUENCE [LARGE SCALE GENOMIC DNA]</scope>
    <source>
        <strain evidence="3 4">NM48_B13</strain>
    </source>
</reference>
<dbReference type="Pfam" id="PF04014">
    <property type="entry name" value="MazE_antitoxin"/>
    <property type="match status" value="1"/>
</dbReference>
<evidence type="ECO:0000259" key="1">
    <source>
        <dbReference type="SMART" id="SM00966"/>
    </source>
</evidence>
<dbReference type="SUPFAM" id="SSF89447">
    <property type="entry name" value="AbrB/MazE/MraZ-like"/>
    <property type="match status" value="1"/>
</dbReference>
<evidence type="ECO:0000313" key="3">
    <source>
        <dbReference type="EMBL" id="TJW09854.1"/>
    </source>
</evidence>
<dbReference type="GO" id="GO:0003677">
    <property type="term" value="F:DNA binding"/>
    <property type="evidence" value="ECO:0007669"/>
    <property type="project" value="UniProtKB-KW"/>
</dbReference>
<gene>
    <name evidence="3" type="ORF">E5982_08395</name>
    <name evidence="2" type="ORF">FHR31_001273</name>
</gene>
<sequence>MTTATLTKVGNSMAVVLPKGLRQQAGFEAGEKLSIDSPRKGVVVITAIHDDVEDRLARLEKVEARISKRSRLAPWPKGKTADDFIREARDARADEIVSL</sequence>
<keyword evidence="3" id="KW-0238">DNA-binding</keyword>
<evidence type="ECO:0000313" key="2">
    <source>
        <dbReference type="EMBL" id="MBB3171455.1"/>
    </source>
</evidence>
<dbReference type="EMBL" id="SSTM01000006">
    <property type="protein sequence ID" value="TJW09854.1"/>
    <property type="molecule type" value="Genomic_DNA"/>
</dbReference>
<evidence type="ECO:0000313" key="4">
    <source>
        <dbReference type="Proteomes" id="UP000309454"/>
    </source>
</evidence>
<dbReference type="Gene3D" id="2.10.260.10">
    <property type="match status" value="1"/>
</dbReference>